<keyword evidence="4" id="KW-1185">Reference proteome</keyword>
<feature type="region of interest" description="Disordered" evidence="1">
    <location>
        <begin position="378"/>
        <end position="438"/>
    </location>
</feature>
<dbReference type="OrthoDB" id="5584477at2759"/>
<evidence type="ECO:0000256" key="1">
    <source>
        <dbReference type="SAM" id="MobiDB-lite"/>
    </source>
</evidence>
<name>A0A0D2MH53_HYPSF</name>
<dbReference type="EMBL" id="KN817546">
    <property type="protein sequence ID" value="KJA22968.1"/>
    <property type="molecule type" value="Genomic_DNA"/>
</dbReference>
<dbReference type="Proteomes" id="UP000054270">
    <property type="component" value="Unassembled WGS sequence"/>
</dbReference>
<dbReference type="PANTHER" id="PTHR38248:SF2">
    <property type="entry name" value="FUNK1 11"/>
    <property type="match status" value="1"/>
</dbReference>
<sequence>MPQTFTEKHMEGWLNTVADMLGVAFGKVTTSDEGKTLCPTCERSWSSQTSNSPQTGACIPSKKPGLSLLDRDLCSTFKGKDDRPSWAVVKAFVEVTQATYDTSFSSVVRNIVEKAYIMFETQPFRRFVITLAFFGQPQTATARWMLVLVDRSGVISTSPSHLNGSGGYTLGHVLYYLSFASSHHIGIDETMTICKLTGVVTHITVTGQTPTSGSKMVKRIFEVERLLHTNSQISGCSTSVWLVRRKSRYYALKDSWPLESKPFSEIRHLMTINQTIMNDAEMRDTLKHTYPVLVIGQELGDSTDLRRQELPRTHLSRVHRRIVTKAIGDPLTSFRSKFELCSILCDVVYSAEKCKICHGDISLGNILINRIWDDDDDNGEIDSDDNDDNIESSSGNDTPSDVVVNESSASEIAEPGKVHTNSELNSSSTALSASSPRPVPVKARGLVIDHDNSFALDEVAESGYFVNTGTLPFMAVEALAWKKPSDFRHQPKHDLESLFYVLLNLCTYVDGVGCLRSPIPKAEELSVCLNEWWAVDDYHTLARRKASILMSPDTFILGRMPAYWDDFHQVLKDLYAVIWTDSITFIRDQQNTATHEAFLEVLIKAREMYREKEGEEGYTYASITERQAGPSGLRKRKEHSGHVSRDAKRRP</sequence>
<feature type="domain" description="Fungal-type protein kinase" evidence="2">
    <location>
        <begin position="79"/>
        <end position="506"/>
    </location>
</feature>
<feature type="compositionally biased region" description="Basic and acidic residues" evidence="1">
    <location>
        <begin position="640"/>
        <end position="651"/>
    </location>
</feature>
<feature type="compositionally biased region" description="Acidic residues" evidence="1">
    <location>
        <begin position="378"/>
        <end position="390"/>
    </location>
</feature>
<dbReference type="InterPro" id="IPR040976">
    <property type="entry name" value="Pkinase_fungal"/>
</dbReference>
<proteinExistence type="predicted"/>
<dbReference type="Pfam" id="PF17667">
    <property type="entry name" value="Pkinase_fungal"/>
    <property type="match status" value="1"/>
</dbReference>
<dbReference type="OMA" id="FASSHHI"/>
<dbReference type="AlphaFoldDB" id="A0A0D2MH53"/>
<evidence type="ECO:0000313" key="3">
    <source>
        <dbReference type="EMBL" id="KJA22968.1"/>
    </source>
</evidence>
<protein>
    <recommendedName>
        <fullName evidence="2">Fungal-type protein kinase domain-containing protein</fullName>
    </recommendedName>
</protein>
<dbReference type="InterPro" id="IPR011009">
    <property type="entry name" value="Kinase-like_dom_sf"/>
</dbReference>
<dbReference type="Gene3D" id="1.10.510.10">
    <property type="entry name" value="Transferase(Phosphotransferase) domain 1"/>
    <property type="match status" value="1"/>
</dbReference>
<feature type="region of interest" description="Disordered" evidence="1">
    <location>
        <begin position="614"/>
        <end position="651"/>
    </location>
</feature>
<dbReference type="PANTHER" id="PTHR38248">
    <property type="entry name" value="FUNK1 6"/>
    <property type="match status" value="1"/>
</dbReference>
<reference evidence="4" key="1">
    <citation type="submission" date="2014-04" db="EMBL/GenBank/DDBJ databases">
        <title>Evolutionary Origins and Diversification of the Mycorrhizal Mutualists.</title>
        <authorList>
            <consortium name="DOE Joint Genome Institute"/>
            <consortium name="Mycorrhizal Genomics Consortium"/>
            <person name="Kohler A."/>
            <person name="Kuo A."/>
            <person name="Nagy L.G."/>
            <person name="Floudas D."/>
            <person name="Copeland A."/>
            <person name="Barry K.W."/>
            <person name="Cichocki N."/>
            <person name="Veneault-Fourrey C."/>
            <person name="LaButti K."/>
            <person name="Lindquist E.A."/>
            <person name="Lipzen A."/>
            <person name="Lundell T."/>
            <person name="Morin E."/>
            <person name="Murat C."/>
            <person name="Riley R."/>
            <person name="Ohm R."/>
            <person name="Sun H."/>
            <person name="Tunlid A."/>
            <person name="Henrissat B."/>
            <person name="Grigoriev I.V."/>
            <person name="Hibbett D.S."/>
            <person name="Martin F."/>
        </authorList>
    </citation>
    <scope>NUCLEOTIDE SEQUENCE [LARGE SCALE GENOMIC DNA]</scope>
    <source>
        <strain evidence="4">FD-334 SS-4</strain>
    </source>
</reference>
<dbReference type="SUPFAM" id="SSF56112">
    <property type="entry name" value="Protein kinase-like (PK-like)"/>
    <property type="match status" value="1"/>
</dbReference>
<evidence type="ECO:0000259" key="2">
    <source>
        <dbReference type="Pfam" id="PF17667"/>
    </source>
</evidence>
<feature type="compositionally biased region" description="Low complexity" evidence="1">
    <location>
        <begin position="421"/>
        <end position="435"/>
    </location>
</feature>
<organism evidence="3 4">
    <name type="scientific">Hypholoma sublateritium (strain FD-334 SS-4)</name>
    <dbReference type="NCBI Taxonomy" id="945553"/>
    <lineage>
        <taxon>Eukaryota</taxon>
        <taxon>Fungi</taxon>
        <taxon>Dikarya</taxon>
        <taxon>Basidiomycota</taxon>
        <taxon>Agaricomycotina</taxon>
        <taxon>Agaricomycetes</taxon>
        <taxon>Agaricomycetidae</taxon>
        <taxon>Agaricales</taxon>
        <taxon>Agaricineae</taxon>
        <taxon>Strophariaceae</taxon>
        <taxon>Hypholoma</taxon>
    </lineage>
</organism>
<gene>
    <name evidence="3" type="ORF">HYPSUDRAFT_201776</name>
</gene>
<evidence type="ECO:0000313" key="4">
    <source>
        <dbReference type="Proteomes" id="UP000054270"/>
    </source>
</evidence>
<accession>A0A0D2MH53</accession>